<dbReference type="RefSeq" id="WP_095612229.1">
    <property type="nucleotide sequence ID" value="NZ_NMPM01000112.1"/>
</dbReference>
<dbReference type="AlphaFoldDB" id="A0A2A2I084"/>
<keyword evidence="1" id="KW-0175">Coiled coil</keyword>
<evidence type="ECO:0000313" key="4">
    <source>
        <dbReference type="EMBL" id="PVY79055.1"/>
    </source>
</evidence>
<dbReference type="EMBL" id="QEKQ01000001">
    <property type="protein sequence ID" value="PVY79055.1"/>
    <property type="molecule type" value="Genomic_DNA"/>
</dbReference>
<evidence type="ECO:0000256" key="2">
    <source>
        <dbReference type="SAM" id="SignalP"/>
    </source>
</evidence>
<evidence type="ECO:0000313" key="5">
    <source>
        <dbReference type="Proteomes" id="UP000218332"/>
    </source>
</evidence>
<gene>
    <name evidence="4" type="ORF">C8D92_101261</name>
    <name evidence="3" type="ORF">CF392_14870</name>
</gene>
<organism evidence="3 5">
    <name type="scientific">Tamilnaduibacter salinus</name>
    <dbReference type="NCBI Taxonomy" id="1484056"/>
    <lineage>
        <taxon>Bacteria</taxon>
        <taxon>Pseudomonadati</taxon>
        <taxon>Pseudomonadota</taxon>
        <taxon>Gammaproteobacteria</taxon>
        <taxon>Pseudomonadales</taxon>
        <taxon>Marinobacteraceae</taxon>
        <taxon>Tamilnaduibacter</taxon>
    </lineage>
</organism>
<protein>
    <submittedName>
        <fullName evidence="3">Uncharacterized protein</fullName>
    </submittedName>
</protein>
<dbReference type="Proteomes" id="UP000245887">
    <property type="component" value="Unassembled WGS sequence"/>
</dbReference>
<sequence>MNNAWHRVAVAALLSGSLMAGPVMAEKGAEPPPSMEDLQQDILSLTEKLQDFGAEKHQEALAQLKKTLDELDGRIAELEKQLQNNWDAMSDQAREDAQQGLDELRDRRATLSRWYERLQGDSAEAWNNIQKDVEDAYKAFSEAWEERRQAPSNDSSNRQQSI</sequence>
<dbReference type="Proteomes" id="UP000218332">
    <property type="component" value="Unassembled WGS sequence"/>
</dbReference>
<evidence type="ECO:0000256" key="1">
    <source>
        <dbReference type="SAM" id="Coils"/>
    </source>
</evidence>
<feature type="chain" id="PRO_5036035261" evidence="2">
    <location>
        <begin position="26"/>
        <end position="162"/>
    </location>
</feature>
<proteinExistence type="predicted"/>
<keyword evidence="2" id="KW-0732">Signal</keyword>
<reference evidence="4 6" key="2">
    <citation type="submission" date="2018-04" db="EMBL/GenBank/DDBJ databases">
        <title>Genomic Encyclopedia of Type Strains, Phase IV (KMG-IV): sequencing the most valuable type-strain genomes for metagenomic binning, comparative biology and taxonomic classification.</title>
        <authorList>
            <person name="Goeker M."/>
        </authorList>
    </citation>
    <scope>NUCLEOTIDE SEQUENCE [LARGE SCALE GENOMIC DNA]</scope>
    <source>
        <strain evidence="4 6">DSM 28688</strain>
    </source>
</reference>
<feature type="coiled-coil region" evidence="1">
    <location>
        <begin position="35"/>
        <end position="81"/>
    </location>
</feature>
<dbReference type="EMBL" id="NMPM01000112">
    <property type="protein sequence ID" value="PAV24694.1"/>
    <property type="molecule type" value="Genomic_DNA"/>
</dbReference>
<name>A0A2A2I084_9GAMM</name>
<accession>A0A2A2I084</accession>
<feature type="signal peptide" evidence="2">
    <location>
        <begin position="1"/>
        <end position="25"/>
    </location>
</feature>
<dbReference type="OrthoDB" id="7865349at2"/>
<keyword evidence="5" id="KW-1185">Reference proteome</keyword>
<evidence type="ECO:0000313" key="3">
    <source>
        <dbReference type="EMBL" id="PAV24694.1"/>
    </source>
</evidence>
<comment type="caution">
    <text evidence="3">The sequence shown here is derived from an EMBL/GenBank/DDBJ whole genome shotgun (WGS) entry which is preliminary data.</text>
</comment>
<evidence type="ECO:0000313" key="6">
    <source>
        <dbReference type="Proteomes" id="UP000245887"/>
    </source>
</evidence>
<reference evidence="3 5" key="1">
    <citation type="submission" date="2017-07" db="EMBL/GenBank/DDBJ databases">
        <title>Tamlnaduibacter salinus (Mi-7) genome sequencing.</title>
        <authorList>
            <person name="Verma A."/>
            <person name="Krishnamurthi S."/>
        </authorList>
    </citation>
    <scope>NUCLEOTIDE SEQUENCE [LARGE SCALE GENOMIC DNA]</scope>
    <source>
        <strain evidence="3 5">Mi-7</strain>
    </source>
</reference>
<dbReference type="Gene3D" id="1.20.5.1230">
    <property type="entry name" value="Apolipoprotein A-I"/>
    <property type="match status" value="1"/>
</dbReference>
<dbReference type="SUPFAM" id="SSF58113">
    <property type="entry name" value="Apolipoprotein A-I"/>
    <property type="match status" value="1"/>
</dbReference>